<dbReference type="Proteomes" id="UP000289738">
    <property type="component" value="Chromosome B10"/>
</dbReference>
<protein>
    <recommendedName>
        <fullName evidence="1">FAR1 domain-containing protein</fullName>
    </recommendedName>
</protein>
<accession>A0A444X1Q7</accession>
<gene>
    <name evidence="2" type="ORF">Ahy_B10g102333</name>
</gene>
<evidence type="ECO:0000313" key="3">
    <source>
        <dbReference type="Proteomes" id="UP000289738"/>
    </source>
</evidence>
<organism evidence="2 3">
    <name type="scientific">Arachis hypogaea</name>
    <name type="common">Peanut</name>
    <dbReference type="NCBI Taxonomy" id="3818"/>
    <lineage>
        <taxon>Eukaryota</taxon>
        <taxon>Viridiplantae</taxon>
        <taxon>Streptophyta</taxon>
        <taxon>Embryophyta</taxon>
        <taxon>Tracheophyta</taxon>
        <taxon>Spermatophyta</taxon>
        <taxon>Magnoliopsida</taxon>
        <taxon>eudicotyledons</taxon>
        <taxon>Gunneridae</taxon>
        <taxon>Pentapetalae</taxon>
        <taxon>rosids</taxon>
        <taxon>fabids</taxon>
        <taxon>Fabales</taxon>
        <taxon>Fabaceae</taxon>
        <taxon>Papilionoideae</taxon>
        <taxon>50 kb inversion clade</taxon>
        <taxon>dalbergioids sensu lato</taxon>
        <taxon>Dalbergieae</taxon>
        <taxon>Pterocarpus clade</taxon>
        <taxon>Arachis</taxon>
    </lineage>
</organism>
<sequence length="205" mass="23909">MIMWDYGKHLSASCCIEKQKVGVYLHDPTAFLASVDPTLVTWLEGSVRYQTSGITREDEILKTVYLRFWEMDPLDSDFFGSDSDVGFLRGDDLDFLDDDSEADEDRPQDKRIAELSQEDIMQLQFTDEEAVYRFYKTYAMMHGFAVRLDEVRRDNDGSVIMRQIVCNRAGSRKEEVEKDERIRDHRPLTRSCCPARIRARLDTKI</sequence>
<comment type="caution">
    <text evidence="2">The sequence shown here is derived from an EMBL/GenBank/DDBJ whole genome shotgun (WGS) entry which is preliminary data.</text>
</comment>
<dbReference type="STRING" id="3818.A0A444X1Q7"/>
<evidence type="ECO:0000259" key="1">
    <source>
        <dbReference type="Pfam" id="PF03101"/>
    </source>
</evidence>
<reference evidence="2 3" key="1">
    <citation type="submission" date="2019-01" db="EMBL/GenBank/DDBJ databases">
        <title>Sequencing of cultivated peanut Arachis hypogaea provides insights into genome evolution and oil improvement.</title>
        <authorList>
            <person name="Chen X."/>
        </authorList>
    </citation>
    <scope>NUCLEOTIDE SEQUENCE [LARGE SCALE GENOMIC DNA]</scope>
    <source>
        <strain evidence="3">cv. Fuhuasheng</strain>
        <tissue evidence="2">Leaves</tissue>
    </source>
</reference>
<proteinExistence type="predicted"/>
<dbReference type="EMBL" id="SDMP01000020">
    <property type="protein sequence ID" value="RYQ83589.1"/>
    <property type="molecule type" value="Genomic_DNA"/>
</dbReference>
<dbReference type="AlphaFoldDB" id="A0A444X1Q7"/>
<dbReference type="PANTHER" id="PTHR46328">
    <property type="entry name" value="FAR-RED IMPAIRED RESPONSIVE (FAR1) FAMILY PROTEIN-RELATED"/>
    <property type="match status" value="1"/>
</dbReference>
<evidence type="ECO:0000313" key="2">
    <source>
        <dbReference type="EMBL" id="RYQ83589.1"/>
    </source>
</evidence>
<keyword evidence="3" id="KW-1185">Reference proteome</keyword>
<dbReference type="InterPro" id="IPR004330">
    <property type="entry name" value="FAR1_DNA_bnd_dom"/>
</dbReference>
<name>A0A444X1Q7_ARAHY</name>
<feature type="domain" description="FAR1" evidence="1">
    <location>
        <begin position="133"/>
        <end position="202"/>
    </location>
</feature>
<dbReference type="Pfam" id="PF03101">
    <property type="entry name" value="FAR1"/>
    <property type="match status" value="1"/>
</dbReference>